<reference evidence="2" key="1">
    <citation type="submission" date="2021-02" db="EMBL/GenBank/DDBJ databases">
        <authorList>
            <person name="Nowell W R."/>
        </authorList>
    </citation>
    <scope>NUCLEOTIDE SEQUENCE</scope>
</reference>
<evidence type="ECO:0000259" key="1">
    <source>
        <dbReference type="PROSITE" id="PS50181"/>
    </source>
</evidence>
<dbReference type="EMBL" id="CAJNOE010000027">
    <property type="protein sequence ID" value="CAF0762579.1"/>
    <property type="molecule type" value="Genomic_DNA"/>
</dbReference>
<sequence length="572" mass="67366">MSLELLPNEILLDIFEYFNGINLLRTFYGLNNRFNMVLHGRFPNCSIDFHSISKYDFDTICQSYFPTMSKYISTLHLFDNEETPKQIKLFLSSISSFNQFIQLKYLSLSNIRSYPILIRILEECHHLPYLTHLNFYNCYLQDNHVDFQIIINHIWSLSKLTYCTIGIAIQGQCMLCTPTITSTSLTHLIIDRIQVELNQINRLFEFTPKLQYLSLSIRSFIDNNYQPISLPSLTDLCIHSIITCNALNMTNLLQNTPNLHRLSIELSCEIVDGTHLEQIIRNNLPKLEILQLKMKMILHLGQHIQNRIDVLLNSFQSSFWIDDHQWFIRCFTSNRTIYLYSLSTKYEENLPVTFKSTYQHDDQQDFYHAVTKLISPTFFDQPISSSIRLINLEELHLNLPIVEQFWTLVPNLNRLKILRILLHTNAFRSQVQALLDRAPHLYRLSINQHESTNFSTSLFKYRNASIRELDLRDINHYFNEEDCFNFSHSPLGMQCEKLSILVSNRQCVVTLIKFITKLRMINVRCKDEIYIQPSISEEDNEDDCIQWLKVHSPSRCVIVRNPKLTCNILIWI</sequence>
<dbReference type="AlphaFoldDB" id="A0A813Q5U6"/>
<proteinExistence type="predicted"/>
<organism evidence="2 3">
    <name type="scientific">Adineta steineri</name>
    <dbReference type="NCBI Taxonomy" id="433720"/>
    <lineage>
        <taxon>Eukaryota</taxon>
        <taxon>Metazoa</taxon>
        <taxon>Spiralia</taxon>
        <taxon>Gnathifera</taxon>
        <taxon>Rotifera</taxon>
        <taxon>Eurotatoria</taxon>
        <taxon>Bdelloidea</taxon>
        <taxon>Adinetida</taxon>
        <taxon>Adinetidae</taxon>
        <taxon>Adineta</taxon>
    </lineage>
</organism>
<dbReference type="Gene3D" id="3.80.10.10">
    <property type="entry name" value="Ribonuclease Inhibitor"/>
    <property type="match status" value="1"/>
</dbReference>
<evidence type="ECO:0000313" key="2">
    <source>
        <dbReference type="EMBL" id="CAF0762579.1"/>
    </source>
</evidence>
<gene>
    <name evidence="2" type="ORF">IZO911_LOCUS4807</name>
</gene>
<protein>
    <recommendedName>
        <fullName evidence="1">F-box domain-containing protein</fullName>
    </recommendedName>
</protein>
<evidence type="ECO:0000313" key="3">
    <source>
        <dbReference type="Proteomes" id="UP000663860"/>
    </source>
</evidence>
<dbReference type="InterPro" id="IPR032675">
    <property type="entry name" value="LRR_dom_sf"/>
</dbReference>
<dbReference type="Proteomes" id="UP000663860">
    <property type="component" value="Unassembled WGS sequence"/>
</dbReference>
<name>A0A813Q5U6_9BILA</name>
<dbReference type="SUPFAM" id="SSF52047">
    <property type="entry name" value="RNI-like"/>
    <property type="match status" value="1"/>
</dbReference>
<comment type="caution">
    <text evidence="2">The sequence shown here is derived from an EMBL/GenBank/DDBJ whole genome shotgun (WGS) entry which is preliminary data.</text>
</comment>
<accession>A0A813Q5U6</accession>
<feature type="domain" description="F-box" evidence="1">
    <location>
        <begin position="1"/>
        <end position="52"/>
    </location>
</feature>
<dbReference type="PROSITE" id="PS50181">
    <property type="entry name" value="FBOX"/>
    <property type="match status" value="1"/>
</dbReference>
<dbReference type="InterPro" id="IPR001810">
    <property type="entry name" value="F-box_dom"/>
</dbReference>